<evidence type="ECO:0000313" key="3">
    <source>
        <dbReference type="EMBL" id="EIM78115.1"/>
    </source>
</evidence>
<feature type="transmembrane region" description="Helical" evidence="1">
    <location>
        <begin position="107"/>
        <end position="125"/>
    </location>
</feature>
<feature type="transmembrane region" description="Helical" evidence="1">
    <location>
        <begin position="21"/>
        <end position="44"/>
    </location>
</feature>
<keyword evidence="1" id="KW-0472">Membrane</keyword>
<name>I5C8G3_9BACT</name>
<gene>
    <name evidence="3" type="ORF">A3SI_04992</name>
</gene>
<dbReference type="PATRIC" id="fig|1189621.3.peg.1037"/>
<accession>I5C8G3</accession>
<evidence type="ECO:0000313" key="4">
    <source>
        <dbReference type="Proteomes" id="UP000005551"/>
    </source>
</evidence>
<proteinExistence type="predicted"/>
<dbReference type="Pfam" id="PF07885">
    <property type="entry name" value="Ion_trans_2"/>
    <property type="match status" value="1"/>
</dbReference>
<feature type="transmembrane region" description="Helical" evidence="1">
    <location>
        <begin position="179"/>
        <end position="197"/>
    </location>
</feature>
<evidence type="ECO:0000256" key="1">
    <source>
        <dbReference type="SAM" id="Phobius"/>
    </source>
</evidence>
<keyword evidence="1" id="KW-0812">Transmembrane</keyword>
<dbReference type="Gene3D" id="1.10.287.70">
    <property type="match status" value="1"/>
</dbReference>
<dbReference type="Proteomes" id="UP000005551">
    <property type="component" value="Unassembled WGS sequence"/>
</dbReference>
<feature type="transmembrane region" description="Helical" evidence="1">
    <location>
        <begin position="209"/>
        <end position="230"/>
    </location>
</feature>
<feature type="transmembrane region" description="Helical" evidence="1">
    <location>
        <begin position="50"/>
        <end position="70"/>
    </location>
</feature>
<reference evidence="3 4" key="1">
    <citation type="submission" date="2012-05" db="EMBL/GenBank/DDBJ databases">
        <title>Genome sequence of Nitritalea halalkaliphila LW7.</title>
        <authorList>
            <person name="Jangir P.K."/>
            <person name="Singh A."/>
            <person name="Shivaji S."/>
            <person name="Sharma R."/>
        </authorList>
    </citation>
    <scope>NUCLEOTIDE SEQUENCE [LARGE SCALE GENOMIC DNA]</scope>
    <source>
        <strain evidence="3 4">LW7</strain>
    </source>
</reference>
<dbReference type="InterPro" id="IPR013099">
    <property type="entry name" value="K_chnl_dom"/>
</dbReference>
<evidence type="ECO:0000259" key="2">
    <source>
        <dbReference type="Pfam" id="PF07885"/>
    </source>
</evidence>
<sequence>MHETLYLSCMRETVKRIKSFWLSDVSFVALLLLLLLFCFIIPIFLESGHLSEIGFNGLLVGLFLLSVLSASGAQMRTFALLLLVAHITLKIIRFSDGPLSFALVERIVGVANLLLFIFLNLRLLFRDQEANAYRIIGAVNVYLLLGMFGAFTLEILALTHGEVLQGEIIFQKSDLDFGIYIYYSMVSLSTVGYGDIVPSHISSKMLSSFLSTVGILYPAVVIAQLVSLNVTRKTTE</sequence>
<protein>
    <submittedName>
        <fullName evidence="3">Ion transport 2 domain-containing protein</fullName>
    </submittedName>
</protein>
<dbReference type="AlphaFoldDB" id="I5C8G3"/>
<dbReference type="SUPFAM" id="SSF81324">
    <property type="entry name" value="Voltage-gated potassium channels"/>
    <property type="match status" value="1"/>
</dbReference>
<keyword evidence="1" id="KW-1133">Transmembrane helix</keyword>
<feature type="domain" description="Potassium channel" evidence="2">
    <location>
        <begin position="172"/>
        <end position="227"/>
    </location>
</feature>
<dbReference type="EMBL" id="AJYA01000009">
    <property type="protein sequence ID" value="EIM78115.1"/>
    <property type="molecule type" value="Genomic_DNA"/>
</dbReference>
<feature type="transmembrane region" description="Helical" evidence="1">
    <location>
        <begin position="137"/>
        <end position="159"/>
    </location>
</feature>
<organism evidence="3 4">
    <name type="scientific">Nitritalea halalkaliphila LW7</name>
    <dbReference type="NCBI Taxonomy" id="1189621"/>
    <lineage>
        <taxon>Bacteria</taxon>
        <taxon>Pseudomonadati</taxon>
        <taxon>Bacteroidota</taxon>
        <taxon>Cytophagia</taxon>
        <taxon>Cytophagales</taxon>
        <taxon>Cyclobacteriaceae</taxon>
        <taxon>Nitritalea</taxon>
    </lineage>
</organism>
<comment type="caution">
    <text evidence="3">The sequence shown here is derived from an EMBL/GenBank/DDBJ whole genome shotgun (WGS) entry which is preliminary data.</text>
</comment>
<keyword evidence="4" id="KW-1185">Reference proteome</keyword>
<dbReference type="STRING" id="1189621.A3SI_04992"/>
<feature type="transmembrane region" description="Helical" evidence="1">
    <location>
        <begin position="77"/>
        <end position="95"/>
    </location>
</feature>